<organism evidence="2 3">
    <name type="scientific">Mycolicibacterium boenickei</name>
    <dbReference type="NCBI Taxonomy" id="146017"/>
    <lineage>
        <taxon>Bacteria</taxon>
        <taxon>Bacillati</taxon>
        <taxon>Actinomycetota</taxon>
        <taxon>Actinomycetes</taxon>
        <taxon>Mycobacteriales</taxon>
        <taxon>Mycobacteriaceae</taxon>
        <taxon>Mycolicibacterium</taxon>
    </lineage>
</organism>
<sequence>MSGKESGRLGGKGPGFESERPRRTSADRSANDRRASQFGQIVRKIALWGRQRTERECQEPMAWAIATTTGPSSGSATLEKA</sequence>
<feature type="region of interest" description="Disordered" evidence="1">
    <location>
        <begin position="1"/>
        <end position="39"/>
    </location>
</feature>
<gene>
    <name evidence="2" type="ORF">MBOE_21380</name>
</gene>
<name>A0ABM7IUH6_9MYCO</name>
<dbReference type="Proteomes" id="UP000466683">
    <property type="component" value="Chromosome"/>
</dbReference>
<reference evidence="2 3" key="1">
    <citation type="journal article" date="2019" name="Emerg. Microbes Infect.">
        <title>Comprehensive subspecies identification of 175 nontuberculous mycobacteria species based on 7547 genomic profiles.</title>
        <authorList>
            <person name="Matsumoto Y."/>
            <person name="Kinjo T."/>
            <person name="Motooka D."/>
            <person name="Nabeya D."/>
            <person name="Jung N."/>
            <person name="Uechi K."/>
            <person name="Horii T."/>
            <person name="Iida T."/>
            <person name="Fujita J."/>
            <person name="Nakamura S."/>
        </authorList>
    </citation>
    <scope>NUCLEOTIDE SEQUENCE [LARGE SCALE GENOMIC DNA]</scope>
    <source>
        <strain evidence="2 3">JCM 15653</strain>
    </source>
</reference>
<keyword evidence="3" id="KW-1185">Reference proteome</keyword>
<dbReference type="EMBL" id="AP022579">
    <property type="protein sequence ID" value="BBX90489.1"/>
    <property type="molecule type" value="Genomic_DNA"/>
</dbReference>
<protein>
    <submittedName>
        <fullName evidence="2">Uncharacterized protein</fullName>
    </submittedName>
</protein>
<evidence type="ECO:0000256" key="1">
    <source>
        <dbReference type="SAM" id="MobiDB-lite"/>
    </source>
</evidence>
<accession>A0ABM7IUH6</accession>
<feature type="compositionally biased region" description="Basic and acidic residues" evidence="1">
    <location>
        <begin position="17"/>
        <end position="35"/>
    </location>
</feature>
<evidence type="ECO:0000313" key="3">
    <source>
        <dbReference type="Proteomes" id="UP000466683"/>
    </source>
</evidence>
<proteinExistence type="predicted"/>
<evidence type="ECO:0000313" key="2">
    <source>
        <dbReference type="EMBL" id="BBX90489.1"/>
    </source>
</evidence>